<keyword evidence="1 2" id="KW-0934">Plastid</keyword>
<protein>
    <recommendedName>
        <fullName evidence="1">Protein TIC 214</fullName>
    </recommendedName>
    <alternativeName>
        <fullName evidence="1">Translocon at the inner envelope membrane of chloroplasts 214</fullName>
    </alternativeName>
</protein>
<dbReference type="GeneID" id="27984815"/>
<comment type="function">
    <text evidence="1">Involved in protein precursor import into chloroplasts. May be part of an intermediate translocation complex acting as a protein-conducting channel at the inner envelope.</text>
</comment>
<feature type="transmembrane region" description="Helical" evidence="1">
    <location>
        <begin position="179"/>
        <end position="206"/>
    </location>
</feature>
<evidence type="ECO:0000256" key="1">
    <source>
        <dbReference type="RuleBase" id="RU364085"/>
    </source>
</evidence>
<keyword evidence="1" id="KW-1133">Transmembrane helix</keyword>
<geneLocation type="chloroplast" evidence="2"/>
<name>A0A191T583_9VIRI</name>
<reference evidence="2" key="1">
    <citation type="journal article" date="2016" name="Front. Plant Sci.">
        <title>Comparative Chloroplast Genome Analyses of Streptophyte Green Algae Uncover Major Structural Alterations in the Klebsormidiophyceae, Coleochaetophyceae and Zygnematophyceae.</title>
        <authorList>
            <person name="Lemieux C."/>
            <person name="Otis C."/>
            <person name="Turmel M."/>
        </authorList>
    </citation>
    <scope>NUCLEOTIDE SEQUENCE</scope>
</reference>
<feature type="transmembrane region" description="Helical" evidence="1">
    <location>
        <begin position="73"/>
        <end position="93"/>
    </location>
</feature>
<evidence type="ECO:0000313" key="2">
    <source>
        <dbReference type="EMBL" id="ANI25542.1"/>
    </source>
</evidence>
<sequence length="1639" mass="194083">MIIIAPMFFTLAQVINLPGTLSSGSLVLFGLYYGFLTTLPLGTSQLSFIRALLLEGHGKENQISPSLENNNKILSSSVGGLIIGQLIVLLSIYCPPLYSFWFQPYTLSVLILPYLLLWWYRIKRFEPMIGFAQEQKRHISLGRNLFLDSFFFQLLNPVLLPNPVFQRLVNIFLFRYSHIPFFLIGGIVGFLGGHTVFIFLSSLLLLRLERDTPIIYRLLKRMIHQIFPPIVFTLCLTYLGRSPISSFVGKFLTEPQLLYQRPWPDIIFHNDTWNRPLRLINKKRFTQNKGNNKKYFSQFFFHPCVSDGHQRLLHNFPESVSLIHKNLETYLNILPINYATEDNIYKEWLSLKLINREKLNKNVFYKVEALDKGIAIEDVIEKKLSSFNISKQIVRKNNDPRLKQIVFGRKILQSSKEMNNPRQESFHEFKQLTGVKNTAASSINSLKQNSLKTWISQKYETIGGNIIAPWYTLEIDPNENLYKWIEKRSTNTQILTQQKFNWEIFLETCHPLLIQSGGLVKDSVYKWRFSLTNIELPIFDLIKCNGKSIRSFFNLSQYNLKHGRYIDFLDMYKPMPLWKPTSPQDIFKGGSGRSKRANFSRGLSQDVMRAKRRKALLLYALQNKLHAPFFVRIGKEESTNALKSSEFNLQDRSRDLTVDPTQAASSIAKRFDFIFSHLVRGFLLTIQSYFRKYIKLPIFIISKNIARLMLFQTPEWKQDWQEWSQEIYIRCLYDGTDISTNERLSKTRKLWTEGMQIKIIFPFHIRPWHKSSLTEFKMDDSLNKYNINNKNRKVINNDVYLTIWGQETDIPFGKIKRKPSFWKPINKGLQIVLLRQIKNKLSGVLNIYKNISCLFTDKYKLLDKYFKTFTEYFWLFQNKIAVFVNGNTTDSQKFNNSISTNKLISIPESKAYTITTLQKNDNFFRSDILTNKVEDKKQLSQETRSSNPDFNNLKDMLVTEQPFLHMADSNLSKQTVLSISDNKIYLSDLDIKKQLLDSGQKDLTNLIQNDLVNTLTSSIKLKRYALVRSTNIINKKLKVSRFKIHLISLESRKAFHYNIIEMKSIYIQTQKLWINLIRKLKRFSKNIHIDLYKNISRLNKAAFYSISKISNLLIEQVILIDRFLEQTLQKITRIFFSWFLNPNKDNLNSHNIILTANNKLDTDFSKDKIKLSQAYLLHKIWQSRIFSRPDLSSLMRTWQPDTPLSRDLQDYLIKQDIFRAIEPEDMNAVAWSEWLRVFRRYTPSYQLWSKIIPYNWKNEVTQYWKKDKDVFNYSHNDFNNIIDKHKYRYDLPYYKTIIQKGKKLSKRWGFQILFHRYINCFNTEDFYELPMWQSSEYDQILSNRFNIIKRFQKDFIEDIDKINSFNDNIRWGRARPFKPFLLPWELSKIDDVGGMKTSTPYQIKNFLSFATPKQRVCYTTQSGTLKKDIYFVPASEYRWKSRELRARFYNLMKTARLNLIMRRNLNKNKLSFISDNIQKDLKLLTRLQTTKLFFTRSLQAWRCKTLDDQVLIHNMAGSLLRFNNRYYKYFNFSSPILKDFVNMNIIFPEEVLVPNSCRKLRLFNHLNFQQSFEKLDRTLKHIVTPVEPNIYSTDKQVITRFLWPTYRLEDLACLNRFSIGSANHSRFSIFRISMYPINY</sequence>
<keyword evidence="1" id="KW-0653">Protein transport</keyword>
<feature type="transmembrane region" description="Helical" evidence="1">
    <location>
        <begin position="99"/>
        <end position="120"/>
    </location>
</feature>
<keyword evidence="1" id="KW-1001">Plastid inner membrane</keyword>
<dbReference type="PANTHER" id="PTHR33163">
    <property type="entry name" value="PROTEIN TIC 214-RELATED"/>
    <property type="match status" value="1"/>
</dbReference>
<keyword evidence="1" id="KW-0472">Membrane</keyword>
<dbReference type="EMBL" id="KU646491">
    <property type="protein sequence ID" value="ANI25542.1"/>
    <property type="molecule type" value="Genomic_DNA"/>
</dbReference>
<keyword evidence="1 2" id="KW-0150">Chloroplast</keyword>
<organism evidence="2">
    <name type="scientific">Netrium digitus</name>
    <dbReference type="NCBI Taxonomy" id="43946"/>
    <lineage>
        <taxon>Eukaryota</taxon>
        <taxon>Viridiplantae</taxon>
        <taxon>Streptophyta</taxon>
        <taxon>Zygnematophyceae</taxon>
        <taxon>Zygnematophycidae</taxon>
        <taxon>Zygnematales</taxon>
        <taxon>Zygnemataceae</taxon>
        <taxon>Netrium</taxon>
    </lineage>
</organism>
<dbReference type="GO" id="GO:0015031">
    <property type="term" value="P:protein transport"/>
    <property type="evidence" value="ECO:0007669"/>
    <property type="project" value="UniProtKB-KW"/>
</dbReference>
<dbReference type="PANTHER" id="PTHR33163:SF40">
    <property type="entry name" value="PROTEIN TIC 214"/>
    <property type="match status" value="1"/>
</dbReference>
<keyword evidence="1" id="KW-0812">Transmembrane</keyword>
<dbReference type="RefSeq" id="YP_009258540.1">
    <property type="nucleotide sequence ID" value="NC_030356.1"/>
</dbReference>
<dbReference type="InterPro" id="IPR008896">
    <property type="entry name" value="TIC214"/>
</dbReference>
<comment type="subcellular location">
    <subcellularLocation>
        <location evidence="1">Plastid</location>
        <location evidence="1">Chloroplast inner membrane</location>
    </subcellularLocation>
</comment>
<comment type="subunit">
    <text evidence="1">Part of the Tic complex.</text>
</comment>
<keyword evidence="1" id="KW-0813">Transport</keyword>
<dbReference type="GO" id="GO:0009706">
    <property type="term" value="C:chloroplast inner membrane"/>
    <property type="evidence" value="ECO:0007669"/>
    <property type="project" value="UniProtKB-SubCell"/>
</dbReference>
<dbReference type="Pfam" id="PF05758">
    <property type="entry name" value="Ycf1"/>
    <property type="match status" value="3"/>
</dbReference>
<proteinExistence type="inferred from homology"/>
<gene>
    <name evidence="2" type="primary">ycf1</name>
    <name evidence="1" type="synonym">TIC214</name>
</gene>
<accession>A0A191T583</accession>
<comment type="similarity">
    <text evidence="1">Belongs to the TIC214 family.</text>
</comment>